<name>A0A5J9WPC8_9POAL</name>
<dbReference type="CDD" id="cd00121">
    <property type="entry name" value="MATH"/>
    <property type="match status" value="1"/>
</dbReference>
<organism evidence="5 6">
    <name type="scientific">Eragrostis curvula</name>
    <name type="common">weeping love grass</name>
    <dbReference type="NCBI Taxonomy" id="38414"/>
    <lineage>
        <taxon>Eukaryota</taxon>
        <taxon>Viridiplantae</taxon>
        <taxon>Streptophyta</taxon>
        <taxon>Embryophyta</taxon>
        <taxon>Tracheophyta</taxon>
        <taxon>Spermatophyta</taxon>
        <taxon>Magnoliopsida</taxon>
        <taxon>Liliopsida</taxon>
        <taxon>Poales</taxon>
        <taxon>Poaceae</taxon>
        <taxon>PACMAD clade</taxon>
        <taxon>Chloridoideae</taxon>
        <taxon>Eragrostideae</taxon>
        <taxon>Eragrostidinae</taxon>
        <taxon>Eragrostis</taxon>
    </lineage>
</organism>
<evidence type="ECO:0000256" key="2">
    <source>
        <dbReference type="ARBA" id="ARBA00010846"/>
    </source>
</evidence>
<dbReference type="Gramene" id="TVU49806">
    <property type="protein sequence ID" value="TVU49806"/>
    <property type="gene ID" value="EJB05_01143"/>
</dbReference>
<reference evidence="5 6" key="1">
    <citation type="journal article" date="2019" name="Sci. Rep.">
        <title>A high-quality genome of Eragrostis curvula grass provides insights into Poaceae evolution and supports new strategies to enhance forage quality.</title>
        <authorList>
            <person name="Carballo J."/>
            <person name="Santos B.A.C.M."/>
            <person name="Zappacosta D."/>
            <person name="Garbus I."/>
            <person name="Selva J.P."/>
            <person name="Gallo C.A."/>
            <person name="Diaz A."/>
            <person name="Albertini E."/>
            <person name="Caccamo M."/>
            <person name="Echenique V."/>
        </authorList>
    </citation>
    <scope>NUCLEOTIDE SEQUENCE [LARGE SCALE GENOMIC DNA]</scope>
    <source>
        <strain evidence="6">cv. Victoria</strain>
        <tissue evidence="5">Leaf</tissue>
    </source>
</reference>
<dbReference type="SUPFAM" id="SSF49599">
    <property type="entry name" value="TRAF domain-like"/>
    <property type="match status" value="1"/>
</dbReference>
<dbReference type="InterPro" id="IPR045005">
    <property type="entry name" value="BPM1-6"/>
</dbReference>
<evidence type="ECO:0000313" key="6">
    <source>
        <dbReference type="Proteomes" id="UP000324897"/>
    </source>
</evidence>
<sequence length="359" mass="38811">MSAAAARRCTRSASAIIRRQVTGFHNLTIDGCTASRKTPILQSAASRPFEAAGHRWRIRYFPNGSWWRSGYMSLFLELHEDHGDGGGGDGNDDPVEFTFTVLDPAGNPQSRRGGSGIVRGQSKELLHVDMRASAVKNWTESGGAGNDNAKAAAPAAASRVVVPPSDLRDHLVNLLWKKEGKDVTFAVAAVGGEPAAYEYDAHGWLLAARSPVFEAELLAAANEKAPGGGVRRRVEVQGIEPHVFHAMLQFMYTDALPRAVAEGPMSMAWGLLAAAHRYELERLKLMCEEMLCERVRVETVAGSLAVADGHGCRALKDACMEFIARPGVLKAGMETEGFQKMKANCPNVMLELVMKKLAA</sequence>
<dbReference type="Gene3D" id="3.30.710.10">
    <property type="entry name" value="Potassium Channel Kv1.1, Chain A"/>
    <property type="match status" value="1"/>
</dbReference>
<dbReference type="GO" id="GO:0016567">
    <property type="term" value="P:protein ubiquitination"/>
    <property type="evidence" value="ECO:0007669"/>
    <property type="project" value="InterPro"/>
</dbReference>
<dbReference type="InterPro" id="IPR000210">
    <property type="entry name" value="BTB/POZ_dom"/>
</dbReference>
<evidence type="ECO:0000256" key="1">
    <source>
        <dbReference type="ARBA" id="ARBA00004906"/>
    </source>
</evidence>
<gene>
    <name evidence="5" type="ORF">EJB05_01143</name>
</gene>
<evidence type="ECO:0000259" key="4">
    <source>
        <dbReference type="PROSITE" id="PS50144"/>
    </source>
</evidence>
<dbReference type="OrthoDB" id="688176at2759"/>
<evidence type="ECO:0000313" key="5">
    <source>
        <dbReference type="EMBL" id="TVU49806.1"/>
    </source>
</evidence>
<evidence type="ECO:0000259" key="3">
    <source>
        <dbReference type="PROSITE" id="PS50097"/>
    </source>
</evidence>
<dbReference type="Pfam" id="PF22486">
    <property type="entry name" value="MATH_2"/>
    <property type="match status" value="1"/>
</dbReference>
<dbReference type="InterPro" id="IPR011333">
    <property type="entry name" value="SKP1/BTB/POZ_sf"/>
</dbReference>
<evidence type="ECO:0008006" key="7">
    <source>
        <dbReference type="Google" id="ProtNLM"/>
    </source>
</evidence>
<proteinExistence type="inferred from homology"/>
<dbReference type="InterPro" id="IPR008974">
    <property type="entry name" value="TRAF-like"/>
</dbReference>
<feature type="domain" description="BTB" evidence="3">
    <location>
        <begin position="181"/>
        <end position="260"/>
    </location>
</feature>
<dbReference type="PROSITE" id="PS50097">
    <property type="entry name" value="BTB"/>
    <property type="match status" value="1"/>
</dbReference>
<comment type="similarity">
    <text evidence="2">Belongs to the Tdpoz family.</text>
</comment>
<dbReference type="PROSITE" id="PS50144">
    <property type="entry name" value="MATH"/>
    <property type="match status" value="1"/>
</dbReference>
<dbReference type="SMART" id="SM00225">
    <property type="entry name" value="BTB"/>
    <property type="match status" value="1"/>
</dbReference>
<keyword evidence="6" id="KW-1185">Reference proteome</keyword>
<dbReference type="Pfam" id="PF00651">
    <property type="entry name" value="BTB"/>
    <property type="match status" value="1"/>
</dbReference>
<dbReference type="SUPFAM" id="SSF54695">
    <property type="entry name" value="POZ domain"/>
    <property type="match status" value="1"/>
</dbReference>
<dbReference type="Gene3D" id="2.60.210.10">
    <property type="entry name" value="Apoptosis, Tumor Necrosis Factor Receptor Associated Protein 2, Chain A"/>
    <property type="match status" value="1"/>
</dbReference>
<dbReference type="EMBL" id="RWGY01000002">
    <property type="protein sequence ID" value="TVU49806.1"/>
    <property type="molecule type" value="Genomic_DNA"/>
</dbReference>
<dbReference type="InterPro" id="IPR002083">
    <property type="entry name" value="MATH/TRAF_dom"/>
</dbReference>
<dbReference type="Gene3D" id="1.25.40.420">
    <property type="match status" value="1"/>
</dbReference>
<dbReference type="InterPro" id="IPR056423">
    <property type="entry name" value="BACK_BPM_SPOP"/>
</dbReference>
<accession>A0A5J9WPC8</accession>
<dbReference type="Proteomes" id="UP000324897">
    <property type="component" value="Chromosome 6"/>
</dbReference>
<comment type="caution">
    <text evidence="5">The sequence shown here is derived from an EMBL/GenBank/DDBJ whole genome shotgun (WGS) entry which is preliminary data.</text>
</comment>
<dbReference type="AlphaFoldDB" id="A0A5J9WPC8"/>
<dbReference type="PANTHER" id="PTHR26379:SF355">
    <property type="entry name" value="BTB DOMAIN-CONTAINING PROTEIN"/>
    <property type="match status" value="1"/>
</dbReference>
<dbReference type="Pfam" id="PF24570">
    <property type="entry name" value="BACK_BPM_SPOP"/>
    <property type="match status" value="1"/>
</dbReference>
<protein>
    <recommendedName>
        <fullName evidence="7">BTB domain-containing protein</fullName>
    </recommendedName>
</protein>
<feature type="non-terminal residue" evidence="5">
    <location>
        <position position="1"/>
    </location>
</feature>
<dbReference type="PANTHER" id="PTHR26379">
    <property type="entry name" value="BTB/POZ AND MATH DOMAIN-CONTAINING PROTEIN 1"/>
    <property type="match status" value="1"/>
</dbReference>
<feature type="domain" description="MATH" evidence="4">
    <location>
        <begin position="22"/>
        <end position="155"/>
    </location>
</feature>
<comment type="pathway">
    <text evidence="1">Protein modification; protein ubiquitination.</text>
</comment>